<accession>A0A919J5Q9</accession>
<name>A0A919J5Q9_9ACTN</name>
<sequence length="104" mass="11646">MAETLGDLVDAVAGVQQRRRDQMPDPMQADRPDLRRHSKLVEPVGQVVRSGLSGRIVWPQRPANKTATPAPRERPQQVECHRVKYQRTDTSPGLHPVTMDSTVS</sequence>
<feature type="region of interest" description="Disordered" evidence="1">
    <location>
        <begin position="1"/>
        <end position="39"/>
    </location>
</feature>
<gene>
    <name evidence="2" type="ORF">Afe05nite_56670</name>
</gene>
<feature type="compositionally biased region" description="Basic and acidic residues" evidence="1">
    <location>
        <begin position="18"/>
        <end position="35"/>
    </location>
</feature>
<keyword evidence="3" id="KW-1185">Reference proteome</keyword>
<protein>
    <submittedName>
        <fullName evidence="2">Uncharacterized protein</fullName>
    </submittedName>
</protein>
<feature type="region of interest" description="Disordered" evidence="1">
    <location>
        <begin position="59"/>
        <end position="78"/>
    </location>
</feature>
<comment type="caution">
    <text evidence="2">The sequence shown here is derived from an EMBL/GenBank/DDBJ whole genome shotgun (WGS) entry which is preliminary data.</text>
</comment>
<evidence type="ECO:0000313" key="3">
    <source>
        <dbReference type="Proteomes" id="UP000598174"/>
    </source>
</evidence>
<dbReference type="Proteomes" id="UP000598174">
    <property type="component" value="Unassembled WGS sequence"/>
</dbReference>
<evidence type="ECO:0000313" key="2">
    <source>
        <dbReference type="EMBL" id="GIE13827.1"/>
    </source>
</evidence>
<evidence type="ECO:0000256" key="1">
    <source>
        <dbReference type="SAM" id="MobiDB-lite"/>
    </source>
</evidence>
<dbReference type="EMBL" id="BOMM01000050">
    <property type="protein sequence ID" value="GIE13827.1"/>
    <property type="molecule type" value="Genomic_DNA"/>
</dbReference>
<dbReference type="AlphaFoldDB" id="A0A919J5Q9"/>
<organism evidence="2 3">
    <name type="scientific">Paractinoplanes ferrugineus</name>
    <dbReference type="NCBI Taxonomy" id="113564"/>
    <lineage>
        <taxon>Bacteria</taxon>
        <taxon>Bacillati</taxon>
        <taxon>Actinomycetota</taxon>
        <taxon>Actinomycetes</taxon>
        <taxon>Micromonosporales</taxon>
        <taxon>Micromonosporaceae</taxon>
        <taxon>Paractinoplanes</taxon>
    </lineage>
</organism>
<feature type="region of interest" description="Disordered" evidence="1">
    <location>
        <begin position="85"/>
        <end position="104"/>
    </location>
</feature>
<dbReference type="RefSeq" id="WP_239118253.1">
    <property type="nucleotide sequence ID" value="NZ_BAAABP010000002.1"/>
</dbReference>
<proteinExistence type="predicted"/>
<reference evidence="2" key="1">
    <citation type="submission" date="2021-01" db="EMBL/GenBank/DDBJ databases">
        <title>Whole genome shotgun sequence of Actinoplanes ferrugineus NBRC 15555.</title>
        <authorList>
            <person name="Komaki H."/>
            <person name="Tamura T."/>
        </authorList>
    </citation>
    <scope>NUCLEOTIDE SEQUENCE</scope>
    <source>
        <strain evidence="2">NBRC 15555</strain>
    </source>
</reference>